<name>A0A285TAP6_9BACL</name>
<dbReference type="Pfam" id="PF12911">
    <property type="entry name" value="OppC_N"/>
    <property type="match status" value="1"/>
</dbReference>
<dbReference type="SUPFAM" id="SSF161098">
    <property type="entry name" value="MetI-like"/>
    <property type="match status" value="1"/>
</dbReference>
<accession>A0A285TAP6</accession>
<feature type="transmembrane region" description="Helical" evidence="7">
    <location>
        <begin position="111"/>
        <end position="132"/>
    </location>
</feature>
<evidence type="ECO:0000313" key="9">
    <source>
        <dbReference type="EMBL" id="SOC18113.1"/>
    </source>
</evidence>
<evidence type="ECO:0000256" key="4">
    <source>
        <dbReference type="ARBA" id="ARBA00022692"/>
    </source>
</evidence>
<feature type="transmembrane region" description="Helical" evidence="7">
    <location>
        <begin position="144"/>
        <end position="166"/>
    </location>
</feature>
<evidence type="ECO:0000256" key="2">
    <source>
        <dbReference type="ARBA" id="ARBA00022448"/>
    </source>
</evidence>
<comment type="subcellular location">
    <subcellularLocation>
        <location evidence="1 7">Cell membrane</location>
        <topology evidence="1 7">Multi-pass membrane protein</topology>
    </subcellularLocation>
</comment>
<keyword evidence="4 7" id="KW-0812">Transmembrane</keyword>
<feature type="transmembrane region" description="Helical" evidence="7">
    <location>
        <begin position="280"/>
        <end position="301"/>
    </location>
</feature>
<feature type="transmembrane region" description="Helical" evidence="7">
    <location>
        <begin position="172"/>
        <end position="191"/>
    </location>
</feature>
<dbReference type="InterPro" id="IPR000515">
    <property type="entry name" value="MetI-like"/>
</dbReference>
<dbReference type="InterPro" id="IPR025966">
    <property type="entry name" value="OppC_N"/>
</dbReference>
<gene>
    <name evidence="9" type="ORF">SAMN05880501_11043</name>
</gene>
<evidence type="ECO:0000313" key="10">
    <source>
        <dbReference type="Proteomes" id="UP000219636"/>
    </source>
</evidence>
<dbReference type="Gene3D" id="1.10.3720.10">
    <property type="entry name" value="MetI-like"/>
    <property type="match status" value="1"/>
</dbReference>
<keyword evidence="5 7" id="KW-1133">Transmembrane helix</keyword>
<dbReference type="Proteomes" id="UP000219636">
    <property type="component" value="Unassembled WGS sequence"/>
</dbReference>
<dbReference type="AlphaFoldDB" id="A0A285TAP6"/>
<comment type="similarity">
    <text evidence="7">Belongs to the binding-protein-dependent transport system permease family.</text>
</comment>
<dbReference type="Pfam" id="PF00528">
    <property type="entry name" value="BPD_transp_1"/>
    <property type="match status" value="1"/>
</dbReference>
<proteinExistence type="inferred from homology"/>
<sequence length="311" mass="34177">MMGQTKQQEKISPEMFEIVGSRTDENEKLAAKSVSFWKEVFLRFSQNKLAIFGIIILVLVTLMAIFVPFLSPYSYREQLGIYNAPPSAAHWFGTDDLGRDVFVRVWQGARISLFIGVTAAIIDLIIGVLWGSISGLAGGRVDNIMMRIADVLSAVPYLLVVIILLVVLQPGLLPMIIALSITGWINMARIVRGEVLSIKNQEYVLAARTLGANTWHLIKKHLIPNALGAILVTMTLTIPTAIFTESFLSYLGLGVPQPTASWGTMASEGNKALTSAPWRLFFPAIFISLTIFAFNAVGDGLRDALDPKLRK</sequence>
<feature type="transmembrane region" description="Helical" evidence="7">
    <location>
        <begin position="222"/>
        <end position="243"/>
    </location>
</feature>
<dbReference type="GO" id="GO:0055085">
    <property type="term" value="P:transmembrane transport"/>
    <property type="evidence" value="ECO:0007669"/>
    <property type="project" value="InterPro"/>
</dbReference>
<evidence type="ECO:0000256" key="1">
    <source>
        <dbReference type="ARBA" id="ARBA00004651"/>
    </source>
</evidence>
<evidence type="ECO:0000259" key="8">
    <source>
        <dbReference type="PROSITE" id="PS50928"/>
    </source>
</evidence>
<keyword evidence="2 7" id="KW-0813">Transport</keyword>
<dbReference type="GO" id="GO:0005886">
    <property type="term" value="C:plasma membrane"/>
    <property type="evidence" value="ECO:0007669"/>
    <property type="project" value="UniProtKB-SubCell"/>
</dbReference>
<dbReference type="InterPro" id="IPR050366">
    <property type="entry name" value="BP-dependent_transpt_permease"/>
</dbReference>
<keyword evidence="6 7" id="KW-0472">Membrane</keyword>
<dbReference type="InterPro" id="IPR035906">
    <property type="entry name" value="MetI-like_sf"/>
</dbReference>
<dbReference type="PROSITE" id="PS50928">
    <property type="entry name" value="ABC_TM1"/>
    <property type="match status" value="1"/>
</dbReference>
<evidence type="ECO:0000256" key="3">
    <source>
        <dbReference type="ARBA" id="ARBA00022475"/>
    </source>
</evidence>
<organism evidence="9 10">
    <name type="scientific">Ureibacillus xyleni</name>
    <dbReference type="NCBI Taxonomy" id="614648"/>
    <lineage>
        <taxon>Bacteria</taxon>
        <taxon>Bacillati</taxon>
        <taxon>Bacillota</taxon>
        <taxon>Bacilli</taxon>
        <taxon>Bacillales</taxon>
        <taxon>Caryophanaceae</taxon>
        <taxon>Ureibacillus</taxon>
    </lineage>
</organism>
<evidence type="ECO:0000256" key="5">
    <source>
        <dbReference type="ARBA" id="ARBA00022989"/>
    </source>
</evidence>
<dbReference type="OrthoDB" id="9797472at2"/>
<feature type="domain" description="ABC transmembrane type-1" evidence="8">
    <location>
        <begin position="109"/>
        <end position="298"/>
    </location>
</feature>
<evidence type="ECO:0000256" key="6">
    <source>
        <dbReference type="ARBA" id="ARBA00023136"/>
    </source>
</evidence>
<dbReference type="CDD" id="cd06261">
    <property type="entry name" value="TM_PBP2"/>
    <property type="match status" value="1"/>
</dbReference>
<dbReference type="EMBL" id="OBMQ01000010">
    <property type="protein sequence ID" value="SOC18113.1"/>
    <property type="molecule type" value="Genomic_DNA"/>
</dbReference>
<dbReference type="PANTHER" id="PTHR43386:SF22">
    <property type="entry name" value="OLIGOPEPTIDE TRANSPORT SYSTEM PERMEASE PROTEIN OPPC"/>
    <property type="match status" value="1"/>
</dbReference>
<keyword evidence="3" id="KW-1003">Cell membrane</keyword>
<reference evidence="10" key="1">
    <citation type="submission" date="2017-08" db="EMBL/GenBank/DDBJ databases">
        <authorList>
            <person name="Varghese N."/>
            <person name="Submissions S."/>
        </authorList>
    </citation>
    <scope>NUCLEOTIDE SEQUENCE [LARGE SCALE GENOMIC DNA]</scope>
    <source>
        <strain evidence="10">JC22</strain>
    </source>
</reference>
<keyword evidence="10" id="KW-1185">Reference proteome</keyword>
<dbReference type="PANTHER" id="PTHR43386">
    <property type="entry name" value="OLIGOPEPTIDE TRANSPORT SYSTEM PERMEASE PROTEIN APPC"/>
    <property type="match status" value="1"/>
</dbReference>
<feature type="transmembrane region" description="Helical" evidence="7">
    <location>
        <begin position="49"/>
        <end position="70"/>
    </location>
</feature>
<evidence type="ECO:0000256" key="7">
    <source>
        <dbReference type="RuleBase" id="RU363032"/>
    </source>
</evidence>
<protein>
    <submittedName>
        <fullName evidence="9">Oligopeptide transport system permease protein</fullName>
    </submittedName>
</protein>